<name>A0A8C2QSK4_CAPHI</name>
<evidence type="ECO:0000313" key="1">
    <source>
        <dbReference type="Ensembl" id="ENSCHIP00010005666.1"/>
    </source>
</evidence>
<reference evidence="1" key="1">
    <citation type="submission" date="2019-03" db="EMBL/GenBank/DDBJ databases">
        <title>Genome sequencing and reference-guided assembly of Black Bengal Goat (Capra hircus).</title>
        <authorList>
            <person name="Siddiki A.Z."/>
            <person name="Baten A."/>
            <person name="Billah M."/>
            <person name="Alam M.A.U."/>
            <person name="Shawrob K.S.M."/>
            <person name="Saha S."/>
            <person name="Chowdhury M."/>
            <person name="Rahman A.H."/>
            <person name="Stear M."/>
            <person name="Miah G."/>
            <person name="Das G.B."/>
            <person name="Hossain M.M."/>
            <person name="Kumkum M."/>
            <person name="Islam M.S."/>
            <person name="Mollah A.M."/>
            <person name="Ahsan A."/>
            <person name="Tusar F."/>
            <person name="Khan M.K.I."/>
        </authorList>
    </citation>
    <scope>NUCLEOTIDE SEQUENCE [LARGE SCALE GENOMIC DNA]</scope>
</reference>
<dbReference type="Ensembl" id="ENSCHIT00010007869.1">
    <property type="protein sequence ID" value="ENSCHIP00010005666.1"/>
    <property type="gene ID" value="ENSCHIG00010004024.1"/>
</dbReference>
<proteinExistence type="predicted"/>
<reference evidence="1" key="2">
    <citation type="submission" date="2025-08" db="UniProtKB">
        <authorList>
            <consortium name="Ensembl"/>
        </authorList>
    </citation>
    <scope>IDENTIFICATION</scope>
</reference>
<protein>
    <submittedName>
        <fullName evidence="1">Uncharacterized protein</fullName>
    </submittedName>
</protein>
<accession>A0A8C2QSK4</accession>
<organism evidence="1">
    <name type="scientific">Capra hircus</name>
    <name type="common">Goat</name>
    <dbReference type="NCBI Taxonomy" id="9925"/>
    <lineage>
        <taxon>Eukaryota</taxon>
        <taxon>Metazoa</taxon>
        <taxon>Chordata</taxon>
        <taxon>Craniata</taxon>
        <taxon>Vertebrata</taxon>
        <taxon>Euteleostomi</taxon>
        <taxon>Mammalia</taxon>
        <taxon>Eutheria</taxon>
        <taxon>Laurasiatheria</taxon>
        <taxon>Artiodactyla</taxon>
        <taxon>Ruminantia</taxon>
        <taxon>Pecora</taxon>
        <taxon>Bovidae</taxon>
        <taxon>Caprinae</taxon>
        <taxon>Capra</taxon>
    </lineage>
</organism>
<dbReference type="AlphaFoldDB" id="A0A8C2QSK4"/>
<sequence length="80" mass="9597">MQHVNKYDDPEEFAEGYKINISKDQQDDSKMFIGALSWYISKKDLTEYLSHLVSCRLHNHNRSDYSKMKRTWICAFQRCC</sequence>